<dbReference type="RefSeq" id="WP_061532965.1">
    <property type="nucleotide sequence ID" value="NZ_CP013233.1"/>
</dbReference>
<dbReference type="InterPro" id="IPR051686">
    <property type="entry name" value="Lipoprotein_DolP"/>
</dbReference>
<protein>
    <submittedName>
        <fullName evidence="3">BON domain protein</fullName>
    </submittedName>
</protein>
<proteinExistence type="predicted"/>
<gene>
    <name evidence="3" type="ORF">CAter282_1639</name>
</gene>
<dbReference type="PANTHER" id="PTHR34606">
    <property type="entry name" value="BON DOMAIN-CONTAINING PROTEIN"/>
    <property type="match status" value="1"/>
</dbReference>
<dbReference type="Pfam" id="PF04972">
    <property type="entry name" value="BON"/>
    <property type="match status" value="2"/>
</dbReference>
<name>A0A127PQ56_9BURK</name>
<evidence type="ECO:0000259" key="2">
    <source>
        <dbReference type="PROSITE" id="PS50914"/>
    </source>
</evidence>
<dbReference type="OrthoDB" id="8588735at2"/>
<feature type="domain" description="BON" evidence="2">
    <location>
        <begin position="140"/>
        <end position="209"/>
    </location>
</feature>
<evidence type="ECO:0000256" key="1">
    <source>
        <dbReference type="SAM" id="SignalP"/>
    </source>
</evidence>
<dbReference type="InterPro" id="IPR014004">
    <property type="entry name" value="Transpt-assoc_nodulatn_dom_bac"/>
</dbReference>
<dbReference type="AlphaFoldDB" id="A0A127PQ56"/>
<sequence length="210" mass="20960">MNTFILGKAAIRNLLIVAAFGASLGAGTAIAASSDAAAAPQPHSDGVAATITDTAITGSVKARLMGNSHLKASDISVTTTNGVVTLSGTASSSRAKSLAGAQAKAVEGVKSVDNGLSVATSNKVQAKADMTVAKTERVVTDSWITTKVKSEILANSVTKGFDVSVKTTHGVVALSGTLANQDAIDHVKDIAAKVTGVKSVDTSAIVVASQ</sequence>
<evidence type="ECO:0000313" key="3">
    <source>
        <dbReference type="EMBL" id="AMP09421.1"/>
    </source>
</evidence>
<accession>A0A127PQ56</accession>
<feature type="domain" description="BON" evidence="2">
    <location>
        <begin position="52"/>
        <end position="120"/>
    </location>
</feature>
<dbReference type="Proteomes" id="UP000071778">
    <property type="component" value="Chromosome"/>
</dbReference>
<feature type="chain" id="PRO_5007277169" evidence="1">
    <location>
        <begin position="32"/>
        <end position="210"/>
    </location>
</feature>
<evidence type="ECO:0000313" key="4">
    <source>
        <dbReference type="Proteomes" id="UP000071778"/>
    </source>
</evidence>
<dbReference type="PATRIC" id="fig|279058.17.peg.1751"/>
<dbReference type="Gene3D" id="3.30.1340.30">
    <property type="match status" value="2"/>
</dbReference>
<organism evidence="3 4">
    <name type="scientific">Collimonas arenae</name>
    <dbReference type="NCBI Taxonomy" id="279058"/>
    <lineage>
        <taxon>Bacteria</taxon>
        <taxon>Pseudomonadati</taxon>
        <taxon>Pseudomonadota</taxon>
        <taxon>Betaproteobacteria</taxon>
        <taxon>Burkholderiales</taxon>
        <taxon>Oxalobacteraceae</taxon>
        <taxon>Collimonas</taxon>
    </lineage>
</organism>
<dbReference type="EMBL" id="CP013235">
    <property type="protein sequence ID" value="AMP09421.1"/>
    <property type="molecule type" value="Genomic_DNA"/>
</dbReference>
<keyword evidence="4" id="KW-1185">Reference proteome</keyword>
<dbReference type="PROSITE" id="PS50914">
    <property type="entry name" value="BON"/>
    <property type="match status" value="2"/>
</dbReference>
<feature type="signal peptide" evidence="1">
    <location>
        <begin position="1"/>
        <end position="31"/>
    </location>
</feature>
<dbReference type="SMART" id="SM00749">
    <property type="entry name" value="BON"/>
    <property type="match status" value="2"/>
</dbReference>
<keyword evidence="1" id="KW-0732">Signal</keyword>
<dbReference type="PANTHER" id="PTHR34606:SF15">
    <property type="entry name" value="BON DOMAIN-CONTAINING PROTEIN"/>
    <property type="match status" value="1"/>
</dbReference>
<reference evidence="3 4" key="1">
    <citation type="submission" date="2015-11" db="EMBL/GenBank/DDBJ databases">
        <title>Exploring the genomic traits of fungus-feeding bacterial genus Collimonas.</title>
        <authorList>
            <person name="Song C."/>
            <person name="Schmidt R."/>
            <person name="de Jager V."/>
            <person name="Krzyzanowska D."/>
            <person name="Jongedijk E."/>
            <person name="Cankar K."/>
            <person name="Beekwilder J."/>
            <person name="van Veen A."/>
            <person name="de Boer W."/>
            <person name="van Veen J.A."/>
            <person name="Garbeva P."/>
        </authorList>
    </citation>
    <scope>NUCLEOTIDE SEQUENCE [LARGE SCALE GENOMIC DNA]</scope>
    <source>
        <strain evidence="3 4">Ter282</strain>
    </source>
</reference>
<dbReference type="InterPro" id="IPR007055">
    <property type="entry name" value="BON_dom"/>
</dbReference>